<dbReference type="Gene3D" id="3.40.50.720">
    <property type="entry name" value="NAD(P)-binding Rossmann-like Domain"/>
    <property type="match status" value="1"/>
</dbReference>
<feature type="region of interest" description="Disordered" evidence="2">
    <location>
        <begin position="1"/>
        <end position="32"/>
    </location>
</feature>
<dbReference type="InterPro" id="IPR036291">
    <property type="entry name" value="NAD(P)-bd_dom_sf"/>
</dbReference>
<evidence type="ECO:0000256" key="2">
    <source>
        <dbReference type="SAM" id="MobiDB-lite"/>
    </source>
</evidence>
<protein>
    <submittedName>
        <fullName evidence="4">Nucleoside-diphosphate-sugar epimerase</fullName>
    </submittedName>
</protein>
<sequence length="317" mass="34123">MTKPPADNDDRRSPDPQHPEPQSQPGEGPRAGNPMRLFVFGCGFSARAFTDTLAHGLVSGVTTRTPEKAASLAAHGLKPFVFDGERPGPGIDAALHRTTHLLVSIAPGEAGDPVLRCYRDAIVHAMPRLRWIGYLSTVGVYGDHGGGWVDETSELKPVSQRSRERVAAEAAWGEAAAERGAALAVLRLSGIYGPGRNTFENLKAGRARRLVKPGQVFNRIHVADIAGALGLMARNEISGVFNVTDDEPAPPQDVVAHAARLGGFPLPPEVDFDTADLTPMARSFYGENKRVVNHRLKSLGYEFIFPTFREGLAALKP</sequence>
<keyword evidence="5" id="KW-1185">Reference proteome</keyword>
<reference evidence="4 5" key="1">
    <citation type="submission" date="2020-08" db="EMBL/GenBank/DDBJ databases">
        <title>Genomic Encyclopedia of Type Strains, Phase IV (KMG-IV): sequencing the most valuable type-strain genomes for metagenomic binning, comparative biology and taxonomic classification.</title>
        <authorList>
            <person name="Goeker M."/>
        </authorList>
    </citation>
    <scope>NUCLEOTIDE SEQUENCE [LARGE SCALE GENOMIC DNA]</scope>
    <source>
        <strain evidence="4 5">DSM 102238</strain>
    </source>
</reference>
<evidence type="ECO:0000259" key="3">
    <source>
        <dbReference type="Pfam" id="PF01370"/>
    </source>
</evidence>
<name>A0A7W6H464_9HYPH</name>
<comment type="caution">
    <text evidence="4">The sequence shown here is derived from an EMBL/GenBank/DDBJ whole genome shotgun (WGS) entry which is preliminary data.</text>
</comment>
<organism evidence="4 5">
    <name type="scientific">Aureimonas pseudogalii</name>
    <dbReference type="NCBI Taxonomy" id="1744844"/>
    <lineage>
        <taxon>Bacteria</taxon>
        <taxon>Pseudomonadati</taxon>
        <taxon>Pseudomonadota</taxon>
        <taxon>Alphaproteobacteria</taxon>
        <taxon>Hyphomicrobiales</taxon>
        <taxon>Aurantimonadaceae</taxon>
        <taxon>Aureimonas</taxon>
    </lineage>
</organism>
<dbReference type="EMBL" id="JACIEK010000002">
    <property type="protein sequence ID" value="MBB3997653.1"/>
    <property type="molecule type" value="Genomic_DNA"/>
</dbReference>
<gene>
    <name evidence="4" type="ORF">GGR04_001489</name>
</gene>
<dbReference type="Pfam" id="PF01370">
    <property type="entry name" value="Epimerase"/>
    <property type="match status" value="1"/>
</dbReference>
<feature type="compositionally biased region" description="Basic and acidic residues" evidence="2">
    <location>
        <begin position="1"/>
        <end position="18"/>
    </location>
</feature>
<keyword evidence="1" id="KW-0520">NAD</keyword>
<evidence type="ECO:0000313" key="4">
    <source>
        <dbReference type="EMBL" id="MBB3997653.1"/>
    </source>
</evidence>
<dbReference type="InterPro" id="IPR001509">
    <property type="entry name" value="Epimerase_deHydtase"/>
</dbReference>
<dbReference type="Proteomes" id="UP000542776">
    <property type="component" value="Unassembled WGS sequence"/>
</dbReference>
<dbReference type="PANTHER" id="PTHR43574">
    <property type="entry name" value="EPIMERASE-RELATED"/>
    <property type="match status" value="1"/>
</dbReference>
<dbReference type="CDD" id="cd05266">
    <property type="entry name" value="SDR_a4"/>
    <property type="match status" value="1"/>
</dbReference>
<feature type="domain" description="NAD-dependent epimerase/dehydratase" evidence="3">
    <location>
        <begin position="132"/>
        <end position="243"/>
    </location>
</feature>
<proteinExistence type="predicted"/>
<accession>A0A7W6H464</accession>
<dbReference type="SUPFAM" id="SSF51735">
    <property type="entry name" value="NAD(P)-binding Rossmann-fold domains"/>
    <property type="match status" value="1"/>
</dbReference>
<evidence type="ECO:0000256" key="1">
    <source>
        <dbReference type="ARBA" id="ARBA00023027"/>
    </source>
</evidence>
<dbReference type="AlphaFoldDB" id="A0A7W6H464"/>
<evidence type="ECO:0000313" key="5">
    <source>
        <dbReference type="Proteomes" id="UP000542776"/>
    </source>
</evidence>